<name>A0A0L8I8L2_OCTBM</name>
<accession>A0A0L8I8L2</accession>
<organism evidence="2">
    <name type="scientific">Octopus bimaculoides</name>
    <name type="common">California two-spotted octopus</name>
    <dbReference type="NCBI Taxonomy" id="37653"/>
    <lineage>
        <taxon>Eukaryota</taxon>
        <taxon>Metazoa</taxon>
        <taxon>Spiralia</taxon>
        <taxon>Lophotrochozoa</taxon>
        <taxon>Mollusca</taxon>
        <taxon>Cephalopoda</taxon>
        <taxon>Coleoidea</taxon>
        <taxon>Octopodiformes</taxon>
        <taxon>Octopoda</taxon>
        <taxon>Incirrata</taxon>
        <taxon>Octopodidae</taxon>
        <taxon>Octopus</taxon>
    </lineage>
</organism>
<feature type="transmembrane region" description="Helical" evidence="1">
    <location>
        <begin position="27"/>
        <end position="45"/>
    </location>
</feature>
<keyword evidence="1" id="KW-0812">Transmembrane</keyword>
<reference evidence="2" key="1">
    <citation type="submission" date="2015-07" db="EMBL/GenBank/DDBJ databases">
        <title>MeaNS - Measles Nucleotide Surveillance Program.</title>
        <authorList>
            <person name="Tran T."/>
            <person name="Druce J."/>
        </authorList>
    </citation>
    <scope>NUCLEOTIDE SEQUENCE</scope>
    <source>
        <strain evidence="2">UCB-OBI-ISO-001</strain>
        <tissue evidence="2">Gonad</tissue>
    </source>
</reference>
<protein>
    <submittedName>
        <fullName evidence="2">Uncharacterized protein</fullName>
    </submittedName>
</protein>
<keyword evidence="1" id="KW-0472">Membrane</keyword>
<keyword evidence="1" id="KW-1133">Transmembrane helix</keyword>
<dbReference type="EMBL" id="KQ416259">
    <property type="protein sequence ID" value="KOF97792.1"/>
    <property type="molecule type" value="Genomic_DNA"/>
</dbReference>
<gene>
    <name evidence="2" type="ORF">OCBIM_22028507mg</name>
</gene>
<proteinExistence type="predicted"/>
<evidence type="ECO:0000313" key="2">
    <source>
        <dbReference type="EMBL" id="KOF97792.1"/>
    </source>
</evidence>
<dbReference type="AlphaFoldDB" id="A0A0L8I8L2"/>
<sequence length="49" mass="5625">MTTMESTQDHSHNIYNLIWLLKTSRNLIILAVALILVVVAILIAIKHWL</sequence>
<evidence type="ECO:0000256" key="1">
    <source>
        <dbReference type="SAM" id="Phobius"/>
    </source>
</evidence>